<name>A0A926NZI9_9SPHI</name>
<accession>A0A926NZI9</accession>
<protein>
    <recommendedName>
        <fullName evidence="3">Lipoprotein</fullName>
    </recommendedName>
</protein>
<gene>
    <name evidence="1" type="ORF">IDJ76_15670</name>
</gene>
<sequence length="226" mass="25855">MKNRCIVLLGLALLLACKRRGEQKSVASKKDVIHVLNKVVINSDSATKIIHEKQEEEVDELDNNLKIISLAEYDAIDSLNKSRCGLDSSGFVKNLGVTLKSRCDQVCETYLYEIKSGKTMPLPADYDAGLLGLLVSPLCDRFVTYSSYDMPDYDKYYNHRALIVLYYINKGVGIKVITEKMKFGLRKWSINEVKWLDNKSIALKLYQEAYSDKVKFAYFKVRIETR</sequence>
<proteinExistence type="predicted"/>
<comment type="caution">
    <text evidence="1">The sequence shown here is derived from an EMBL/GenBank/DDBJ whole genome shotgun (WGS) entry which is preliminary data.</text>
</comment>
<reference evidence="1" key="1">
    <citation type="submission" date="2020-09" db="EMBL/GenBank/DDBJ databases">
        <title>Novel species of Mucilaginibacter isolated from a glacier on the Tibetan Plateau.</title>
        <authorList>
            <person name="Liu Q."/>
            <person name="Xin Y.-H."/>
        </authorList>
    </citation>
    <scope>NUCLEOTIDE SEQUENCE</scope>
    <source>
        <strain evidence="1">ZB1P21</strain>
    </source>
</reference>
<dbReference type="AlphaFoldDB" id="A0A926NZI9"/>
<organism evidence="1 2">
    <name type="scientific">Mucilaginibacter glaciei</name>
    <dbReference type="NCBI Taxonomy" id="2772109"/>
    <lineage>
        <taxon>Bacteria</taxon>
        <taxon>Pseudomonadati</taxon>
        <taxon>Bacteroidota</taxon>
        <taxon>Sphingobacteriia</taxon>
        <taxon>Sphingobacteriales</taxon>
        <taxon>Sphingobacteriaceae</taxon>
        <taxon>Mucilaginibacter</taxon>
    </lineage>
</organism>
<dbReference type="Proteomes" id="UP000619078">
    <property type="component" value="Unassembled WGS sequence"/>
</dbReference>
<dbReference type="PROSITE" id="PS51257">
    <property type="entry name" value="PROKAR_LIPOPROTEIN"/>
    <property type="match status" value="1"/>
</dbReference>
<evidence type="ECO:0000313" key="2">
    <source>
        <dbReference type="Proteomes" id="UP000619078"/>
    </source>
</evidence>
<evidence type="ECO:0000313" key="1">
    <source>
        <dbReference type="EMBL" id="MBD1394549.1"/>
    </source>
</evidence>
<evidence type="ECO:0008006" key="3">
    <source>
        <dbReference type="Google" id="ProtNLM"/>
    </source>
</evidence>
<dbReference type="RefSeq" id="WP_191164287.1">
    <property type="nucleotide sequence ID" value="NZ_JACWMX010000006.1"/>
</dbReference>
<keyword evidence="2" id="KW-1185">Reference proteome</keyword>
<dbReference type="EMBL" id="JACWMX010000006">
    <property type="protein sequence ID" value="MBD1394549.1"/>
    <property type="molecule type" value="Genomic_DNA"/>
</dbReference>